<dbReference type="eggNOG" id="ENOG5030VYN">
    <property type="taxonomic scope" value="Bacteria"/>
</dbReference>
<gene>
    <name evidence="2" type="ordered locus">MMAR_3586</name>
</gene>
<organism evidence="2 3">
    <name type="scientific">Mycobacterium marinum (strain ATCC BAA-535 / M)</name>
    <dbReference type="NCBI Taxonomy" id="216594"/>
    <lineage>
        <taxon>Bacteria</taxon>
        <taxon>Bacillati</taxon>
        <taxon>Actinomycetota</taxon>
        <taxon>Actinomycetes</taxon>
        <taxon>Mycobacteriales</taxon>
        <taxon>Mycobacteriaceae</taxon>
        <taxon>Mycobacterium</taxon>
        <taxon>Mycobacterium ulcerans group</taxon>
    </lineage>
</organism>
<dbReference type="HOGENOM" id="CLU_1314274_0_0_11"/>
<sequence>MSVDVTDVLSRAWKAVQDAKIPEPLQELALNRAISLLVGEFVPGRRQRSSDETGGQREQVKDSQDSDEDDSDNQGASDEEALIKKMSKETGVSASDLERLLHVAGGAVHVYLKKGELPQKAAAAQKAIALLIIVGTHYLTGEEEIDLALVREECKEFTVLDSNFGTNVNNIPNVKATGARGSNAKKVRVRKALIHSFADELKKLGLLSA</sequence>
<dbReference type="KEGG" id="mmi:MMAR_3586"/>
<feature type="compositionally biased region" description="Acidic residues" evidence="1">
    <location>
        <begin position="65"/>
        <end position="78"/>
    </location>
</feature>
<evidence type="ECO:0000256" key="1">
    <source>
        <dbReference type="SAM" id="MobiDB-lite"/>
    </source>
</evidence>
<keyword evidence="3" id="KW-1185">Reference proteome</keyword>
<feature type="region of interest" description="Disordered" evidence="1">
    <location>
        <begin position="45"/>
        <end position="78"/>
    </location>
</feature>
<reference evidence="2 3" key="1">
    <citation type="journal article" date="2008" name="Genome Res.">
        <title>Insights from the complete genome sequence of Mycobacterium marinum on the evolution of Mycobacterium tuberculosis.</title>
        <authorList>
            <person name="Stinear T.P."/>
            <person name="Seemann T."/>
            <person name="Harrison P.F."/>
            <person name="Jenkin G.A."/>
            <person name="Davies J.K."/>
            <person name="Johnson P.D."/>
            <person name="Abdellah Z."/>
            <person name="Arrowsmith C."/>
            <person name="Chillingworth T."/>
            <person name="Churcher C."/>
            <person name="Clarke K."/>
            <person name="Cronin A."/>
            <person name="Davis P."/>
            <person name="Goodhead I."/>
            <person name="Holroyd N."/>
            <person name="Jagels K."/>
            <person name="Lord A."/>
            <person name="Moule S."/>
            <person name="Mungall K."/>
            <person name="Norbertczak H."/>
            <person name="Quail M.A."/>
            <person name="Rabbinowitsch E."/>
            <person name="Walker D."/>
            <person name="White B."/>
            <person name="Whitehead S."/>
            <person name="Small P.L."/>
            <person name="Brosch R."/>
            <person name="Ramakrishnan L."/>
            <person name="Fischbach M.A."/>
            <person name="Parkhill J."/>
            <person name="Cole S.T."/>
        </authorList>
    </citation>
    <scope>NUCLEOTIDE SEQUENCE [LARGE SCALE GENOMIC DNA]</scope>
    <source>
        <strain evidence="3">ATCC BAA-535 / M</strain>
    </source>
</reference>
<dbReference type="Proteomes" id="UP000001190">
    <property type="component" value="Chromosome"/>
</dbReference>
<feature type="compositionally biased region" description="Basic and acidic residues" evidence="1">
    <location>
        <begin position="48"/>
        <end position="64"/>
    </location>
</feature>
<name>B2HL26_MYCMM</name>
<evidence type="ECO:0000313" key="2">
    <source>
        <dbReference type="EMBL" id="ACC42002.1"/>
    </source>
</evidence>
<dbReference type="EMBL" id="CP000854">
    <property type="protein sequence ID" value="ACC42002.1"/>
    <property type="molecule type" value="Genomic_DNA"/>
</dbReference>
<dbReference type="AlphaFoldDB" id="B2HL26"/>
<accession>B2HL26</accession>
<dbReference type="STRING" id="216594.MMAR_3586"/>
<dbReference type="RefSeq" id="WP_012395213.1">
    <property type="nucleotide sequence ID" value="NC_010612.1"/>
</dbReference>
<protein>
    <submittedName>
        <fullName evidence="2">Uncharacterized protein</fullName>
    </submittedName>
</protein>
<evidence type="ECO:0000313" key="3">
    <source>
        <dbReference type="Proteomes" id="UP000001190"/>
    </source>
</evidence>
<proteinExistence type="predicted"/>